<feature type="transmembrane region" description="Helical" evidence="5">
    <location>
        <begin position="438"/>
        <end position="455"/>
    </location>
</feature>
<keyword evidence="7" id="KW-0436">Ligase</keyword>
<accession>A0ABT4CQZ6</accession>
<evidence type="ECO:0000313" key="8">
    <source>
        <dbReference type="Proteomes" id="UP001079657"/>
    </source>
</evidence>
<dbReference type="GO" id="GO:0016874">
    <property type="term" value="F:ligase activity"/>
    <property type="evidence" value="ECO:0007669"/>
    <property type="project" value="UniProtKB-KW"/>
</dbReference>
<comment type="subcellular location">
    <subcellularLocation>
        <location evidence="1">Membrane</location>
        <topology evidence="1">Multi-pass membrane protein</topology>
    </subcellularLocation>
</comment>
<sequence length="492" mass="56425">MNFASECKEYLSYLKKYMYVILSIYLLSEIAIFIKIGRSNVFMFASTIFVTLFMICSIVLSFKDFKTTVKMYILTIPMIPLILYLFFRLNMTWIGTGVYWLYFFIFIINAFRALKENELDFSRISIKNGRYKKVVLVYLILIILALISSLLSINKLESFNLIGISLLSMIIVSLSILSYKNMDEDFIKTVIAYLCIGVTLSSIPDIVVALYSIVFLGKNQHLYGVLGSNFMLGYTIMVLPFILLFSINKNMCKKYNKIFILLLLIQTINLSTQMSRGILLAVFICFVFTMILDKKNFIKYLLVGAVIFSGLGYNVTHRWEFNEIRQEIETEGIEGVVQGEGIFKKLMEQTKSRRPIWTVALGMINDKPYLGVGPGQFKNYYLQYGGKPSRMYIDAHNIILNVATEVGLIFTLVLFLGCITVFFKSLVFGWKKKKYKNILYPGLIGIIALFAYGNITGQAFITSTYPVSIVPAFVFIIIYTILMKTTTEFVRE</sequence>
<keyword evidence="3 5" id="KW-1133">Transmembrane helix</keyword>
<proteinExistence type="predicted"/>
<feature type="transmembrane region" description="Helical" evidence="5">
    <location>
        <begin position="69"/>
        <end position="87"/>
    </location>
</feature>
<dbReference type="InterPro" id="IPR051533">
    <property type="entry name" value="WaaL-like"/>
</dbReference>
<keyword evidence="2 5" id="KW-0812">Transmembrane</keyword>
<feature type="transmembrane region" description="Helical" evidence="5">
    <location>
        <begin position="135"/>
        <end position="153"/>
    </location>
</feature>
<reference evidence="7" key="1">
    <citation type="submission" date="2022-12" db="EMBL/GenBank/DDBJ databases">
        <authorList>
            <person name="Wang J."/>
        </authorList>
    </citation>
    <scope>NUCLEOTIDE SEQUENCE</scope>
    <source>
        <strain evidence="7">HY-42-06</strain>
    </source>
</reference>
<comment type="caution">
    <text evidence="7">The sequence shown here is derived from an EMBL/GenBank/DDBJ whole genome shotgun (WGS) entry which is preliminary data.</text>
</comment>
<evidence type="ECO:0000256" key="2">
    <source>
        <dbReference type="ARBA" id="ARBA00022692"/>
    </source>
</evidence>
<keyword evidence="4 5" id="KW-0472">Membrane</keyword>
<evidence type="ECO:0000313" key="7">
    <source>
        <dbReference type="EMBL" id="MCY6370501.1"/>
    </source>
</evidence>
<evidence type="ECO:0000256" key="3">
    <source>
        <dbReference type="ARBA" id="ARBA00022989"/>
    </source>
</evidence>
<name>A0ABT4CQZ6_9CLOT</name>
<feature type="transmembrane region" description="Helical" evidence="5">
    <location>
        <begin position="42"/>
        <end position="62"/>
    </location>
</feature>
<feature type="transmembrane region" description="Helical" evidence="5">
    <location>
        <begin position="258"/>
        <end position="291"/>
    </location>
</feature>
<dbReference type="PANTHER" id="PTHR37422:SF17">
    <property type="entry name" value="O-ANTIGEN LIGASE"/>
    <property type="match status" value="1"/>
</dbReference>
<dbReference type="RefSeq" id="WP_268049236.1">
    <property type="nucleotide sequence ID" value="NZ_JAPQES010000002.1"/>
</dbReference>
<evidence type="ECO:0000259" key="6">
    <source>
        <dbReference type="Pfam" id="PF04932"/>
    </source>
</evidence>
<feature type="transmembrane region" description="Helical" evidence="5">
    <location>
        <begin position="191"/>
        <end position="216"/>
    </location>
</feature>
<feature type="transmembrane region" description="Helical" evidence="5">
    <location>
        <begin position="159"/>
        <end position="179"/>
    </location>
</feature>
<dbReference type="Pfam" id="PF04932">
    <property type="entry name" value="Wzy_C"/>
    <property type="match status" value="1"/>
</dbReference>
<dbReference type="InterPro" id="IPR007016">
    <property type="entry name" value="O-antigen_ligase-rel_domated"/>
</dbReference>
<protein>
    <submittedName>
        <fullName evidence="7">O-antigen ligase family protein</fullName>
    </submittedName>
</protein>
<dbReference type="PANTHER" id="PTHR37422">
    <property type="entry name" value="TEICHURONIC ACID BIOSYNTHESIS PROTEIN TUAE"/>
    <property type="match status" value="1"/>
</dbReference>
<evidence type="ECO:0000256" key="4">
    <source>
        <dbReference type="ARBA" id="ARBA00023136"/>
    </source>
</evidence>
<evidence type="ECO:0000256" key="1">
    <source>
        <dbReference type="ARBA" id="ARBA00004141"/>
    </source>
</evidence>
<organism evidence="7 8">
    <name type="scientific">Clostridium ganghwense</name>
    <dbReference type="NCBI Taxonomy" id="312089"/>
    <lineage>
        <taxon>Bacteria</taxon>
        <taxon>Bacillati</taxon>
        <taxon>Bacillota</taxon>
        <taxon>Clostridia</taxon>
        <taxon>Eubacteriales</taxon>
        <taxon>Clostridiaceae</taxon>
        <taxon>Clostridium</taxon>
    </lineage>
</organism>
<dbReference type="EMBL" id="JAPQES010000002">
    <property type="protein sequence ID" value="MCY6370501.1"/>
    <property type="molecule type" value="Genomic_DNA"/>
</dbReference>
<feature type="transmembrane region" description="Helical" evidence="5">
    <location>
        <begin position="17"/>
        <end position="36"/>
    </location>
</feature>
<feature type="domain" description="O-antigen ligase-related" evidence="6">
    <location>
        <begin position="262"/>
        <end position="414"/>
    </location>
</feature>
<feature type="transmembrane region" description="Helical" evidence="5">
    <location>
        <begin position="222"/>
        <end position="246"/>
    </location>
</feature>
<gene>
    <name evidence="7" type="ORF">OXH55_07615</name>
</gene>
<feature type="transmembrane region" description="Helical" evidence="5">
    <location>
        <begin position="462"/>
        <end position="482"/>
    </location>
</feature>
<feature type="transmembrane region" description="Helical" evidence="5">
    <location>
        <begin position="398"/>
        <end position="423"/>
    </location>
</feature>
<dbReference type="Proteomes" id="UP001079657">
    <property type="component" value="Unassembled WGS sequence"/>
</dbReference>
<evidence type="ECO:0000256" key="5">
    <source>
        <dbReference type="SAM" id="Phobius"/>
    </source>
</evidence>
<keyword evidence="8" id="KW-1185">Reference proteome</keyword>
<feature type="transmembrane region" description="Helical" evidence="5">
    <location>
        <begin position="93"/>
        <end position="114"/>
    </location>
</feature>